<evidence type="ECO:0000313" key="2">
    <source>
        <dbReference type="Proteomes" id="UP000642144"/>
    </source>
</evidence>
<name>A0ABW9W3E8_9BURK</name>
<evidence type="ECO:0000313" key="1">
    <source>
        <dbReference type="EMBL" id="MYN28444.1"/>
    </source>
</evidence>
<accession>A0ABW9W3E8</accession>
<dbReference type="EMBL" id="WWCT01000015">
    <property type="protein sequence ID" value="MYN28444.1"/>
    <property type="molecule type" value="Genomic_DNA"/>
</dbReference>
<gene>
    <name evidence="1" type="ORF">GTP69_18695</name>
</gene>
<protein>
    <submittedName>
        <fullName evidence="1">Uncharacterized protein</fullName>
    </submittedName>
</protein>
<proteinExistence type="predicted"/>
<keyword evidence="2" id="KW-1185">Reference proteome</keyword>
<reference evidence="1 2" key="1">
    <citation type="submission" date="2019-12" db="EMBL/GenBank/DDBJ databases">
        <title>Novel species isolated from a subtropical stream in China.</title>
        <authorList>
            <person name="Lu H."/>
        </authorList>
    </citation>
    <scope>NUCLEOTIDE SEQUENCE [LARGE SCALE GENOMIC DNA]</scope>
    <source>
        <strain evidence="1 2">CY42W</strain>
    </source>
</reference>
<organism evidence="1 2">
    <name type="scientific">Duganella levis</name>
    <dbReference type="NCBI Taxonomy" id="2692169"/>
    <lineage>
        <taxon>Bacteria</taxon>
        <taxon>Pseudomonadati</taxon>
        <taxon>Pseudomonadota</taxon>
        <taxon>Betaproteobacteria</taxon>
        <taxon>Burkholderiales</taxon>
        <taxon>Oxalobacteraceae</taxon>
        <taxon>Telluria group</taxon>
        <taxon>Duganella</taxon>
    </lineage>
</organism>
<dbReference type="RefSeq" id="WP_161056267.1">
    <property type="nucleotide sequence ID" value="NZ_WWCT01000015.1"/>
</dbReference>
<dbReference type="Proteomes" id="UP000642144">
    <property type="component" value="Unassembled WGS sequence"/>
</dbReference>
<comment type="caution">
    <text evidence="1">The sequence shown here is derived from an EMBL/GenBank/DDBJ whole genome shotgun (WGS) entry which is preliminary data.</text>
</comment>
<sequence length="185" mass="21328">MDTTSRTMYALSYGIFTPDDLLKKLRLDGDRLTDDPHPYDIFNFIVTAYVLAEWIEKFYRASGKAKNFSVASRNKEWTIPTISDEWILDTTCVPNVDSGIKRNIVNCLSICAYTANASKHFHWKDNGAVAAIGKEPPINDYYQHFFTSTDKDMYVDFQGQNYGLKQIRGILLQFYTGLILYFEQD</sequence>